<feature type="transmembrane region" description="Helical" evidence="5">
    <location>
        <begin position="358"/>
        <end position="387"/>
    </location>
</feature>
<feature type="transmembrane region" description="Helical" evidence="5">
    <location>
        <begin position="260"/>
        <end position="284"/>
    </location>
</feature>
<organism evidence="7 8">
    <name type="scientific">Variovorax ureilyticus</name>
    <dbReference type="NCBI Taxonomy" id="1836198"/>
    <lineage>
        <taxon>Bacteria</taxon>
        <taxon>Pseudomonadati</taxon>
        <taxon>Pseudomonadota</taxon>
        <taxon>Betaproteobacteria</taxon>
        <taxon>Burkholderiales</taxon>
        <taxon>Comamonadaceae</taxon>
        <taxon>Variovorax</taxon>
    </lineage>
</organism>
<evidence type="ECO:0000256" key="3">
    <source>
        <dbReference type="ARBA" id="ARBA00022989"/>
    </source>
</evidence>
<evidence type="ECO:0000256" key="2">
    <source>
        <dbReference type="ARBA" id="ARBA00022692"/>
    </source>
</evidence>
<feature type="transmembrane region" description="Helical" evidence="5">
    <location>
        <begin position="206"/>
        <end position="230"/>
    </location>
</feature>
<reference evidence="7 8" key="1">
    <citation type="submission" date="2024-03" db="EMBL/GenBank/DDBJ databases">
        <title>Novel species of the genus Variovorax.</title>
        <authorList>
            <person name="Liu Q."/>
            <person name="Xin Y.-H."/>
        </authorList>
    </citation>
    <scope>NUCLEOTIDE SEQUENCE [LARGE SCALE GENOMIC DNA]</scope>
    <source>
        <strain evidence="7 8">KACC 18899</strain>
    </source>
</reference>
<feature type="domain" description="ABC transmembrane type-1" evidence="6">
    <location>
        <begin position="82"/>
        <end position="281"/>
    </location>
</feature>
<dbReference type="PANTHER" id="PTHR43496">
    <property type="entry name" value="PROTEIN LPLB"/>
    <property type="match status" value="1"/>
</dbReference>
<keyword evidence="3 5" id="KW-1133">Transmembrane helix</keyword>
<comment type="subcellular location">
    <subcellularLocation>
        <location evidence="1 5">Cell membrane</location>
        <topology evidence="1 5">Multi-pass membrane protein</topology>
    </subcellularLocation>
</comment>
<evidence type="ECO:0000313" key="7">
    <source>
        <dbReference type="EMBL" id="MEJ8814905.1"/>
    </source>
</evidence>
<feature type="transmembrane region" description="Helical" evidence="5">
    <location>
        <begin position="164"/>
        <end position="186"/>
    </location>
</feature>
<feature type="transmembrane region" description="Helical" evidence="5">
    <location>
        <begin position="536"/>
        <end position="560"/>
    </location>
</feature>
<gene>
    <name evidence="7" type="ORF">WKW77_27790</name>
</gene>
<keyword evidence="2 5" id="KW-0812">Transmembrane</keyword>
<evidence type="ECO:0000259" key="6">
    <source>
        <dbReference type="PROSITE" id="PS50928"/>
    </source>
</evidence>
<comment type="similarity">
    <text evidence="5">Belongs to the binding-protein-dependent transport system permease family.</text>
</comment>
<feature type="transmembrane region" description="Helical" evidence="5">
    <location>
        <begin position="305"/>
        <end position="338"/>
    </location>
</feature>
<evidence type="ECO:0000313" key="8">
    <source>
        <dbReference type="Proteomes" id="UP001365846"/>
    </source>
</evidence>
<feature type="transmembrane region" description="Helical" evidence="5">
    <location>
        <begin position="497"/>
        <end position="516"/>
    </location>
</feature>
<keyword evidence="4 5" id="KW-0472">Membrane</keyword>
<protein>
    <submittedName>
        <fullName evidence="7">2-aminoethylphosphonate ABC transporter permease subunit</fullName>
    </submittedName>
</protein>
<dbReference type="InterPro" id="IPR035906">
    <property type="entry name" value="MetI-like_sf"/>
</dbReference>
<dbReference type="RefSeq" id="WP_340360129.1">
    <property type="nucleotide sequence ID" value="NZ_JBBKZU010000015.1"/>
</dbReference>
<dbReference type="Gene3D" id="1.10.3720.10">
    <property type="entry name" value="MetI-like"/>
    <property type="match status" value="2"/>
</dbReference>
<evidence type="ECO:0000256" key="1">
    <source>
        <dbReference type="ARBA" id="ARBA00004651"/>
    </source>
</evidence>
<sequence>MNTLTRPLPAMAAAATPSRMRWSRDEVIARLVLFAVMAMLALFLAAPLFTILVHAVQDKQGRFVGLTHFIAYFSTPSLLRSVGNSLWVAAAVVCISVPLAFVFAYALTRSRIPAPLKATFRLIALIPLLAPSLLSAISFVQWFGNQGALKWLLGGTSIYGPPGIILAEIYNTFPHALMILTTSLALADGRLYEAATALRTTPRRQFLTITLPSCKYGLISAATVVFTYVVSDFGAPKVIGGNFNVLSVDVFKQVVGQHNFAIGAVVGLLLLVPSIVSFGIDYVVRRKIKAQLSARSVPYVPPRRQVADAVLTVFCLVICALLLATVGMAIYTSVISLWPYDLSFTLKHYNFVLLESDMAAAYTNSLVVALATALAGSLIVFVGAYLIEKTRNLGVLGRSMHLMAMLSMAVPGLVLGLGYVIFFNHPANPLNFMYQTMAILIVSMVVHYYTSSHLTAITALKQIDNEFEAVSASLKVPLFKTFVRVTVPVCLPAILDIGRYFFVVSMASLSCAIFLYTPETILASVAIMHLDDAGDIGPAAALATLIVLTSITVCIAYALLTRVLLARTQAWRTLGRT</sequence>
<keyword evidence="5" id="KW-0813">Transport</keyword>
<dbReference type="InterPro" id="IPR000515">
    <property type="entry name" value="MetI-like"/>
</dbReference>
<evidence type="ECO:0000256" key="4">
    <source>
        <dbReference type="ARBA" id="ARBA00023136"/>
    </source>
</evidence>
<name>A0ABU8VMP4_9BURK</name>
<feature type="transmembrane region" description="Helical" evidence="5">
    <location>
        <begin position="27"/>
        <end position="51"/>
    </location>
</feature>
<dbReference type="NCBIfam" id="TIGR03262">
    <property type="entry name" value="PhnU2"/>
    <property type="match status" value="1"/>
</dbReference>
<feature type="domain" description="ABC transmembrane type-1" evidence="6">
    <location>
        <begin position="362"/>
        <end position="557"/>
    </location>
</feature>
<dbReference type="EMBL" id="JBBKZU010000015">
    <property type="protein sequence ID" value="MEJ8814905.1"/>
    <property type="molecule type" value="Genomic_DNA"/>
</dbReference>
<proteinExistence type="inferred from homology"/>
<dbReference type="PROSITE" id="PS50928">
    <property type="entry name" value="ABC_TM1"/>
    <property type="match status" value="2"/>
</dbReference>
<feature type="transmembrane region" description="Helical" evidence="5">
    <location>
        <begin position="399"/>
        <end position="420"/>
    </location>
</feature>
<dbReference type="CDD" id="cd06261">
    <property type="entry name" value="TM_PBP2"/>
    <property type="match status" value="1"/>
</dbReference>
<dbReference type="PANTHER" id="PTHR43496:SF1">
    <property type="entry name" value="POLYGALACTURONAN_RHAMNOGALACTURONAN TRANSPORT SYSTEM PERMEASE PROTEIN YTEP"/>
    <property type="match status" value="1"/>
</dbReference>
<accession>A0ABU8VMP4</accession>
<feature type="transmembrane region" description="Helical" evidence="5">
    <location>
        <begin position="432"/>
        <end position="450"/>
    </location>
</feature>
<dbReference type="InterPro" id="IPR017664">
    <property type="entry name" value="AminoethylPonate_ABC_perm-1"/>
</dbReference>
<comment type="caution">
    <text evidence="7">The sequence shown here is derived from an EMBL/GenBank/DDBJ whole genome shotgun (WGS) entry which is preliminary data.</text>
</comment>
<feature type="transmembrane region" description="Helical" evidence="5">
    <location>
        <begin position="85"/>
        <end position="108"/>
    </location>
</feature>
<dbReference type="Proteomes" id="UP001365846">
    <property type="component" value="Unassembled WGS sequence"/>
</dbReference>
<dbReference type="Pfam" id="PF00528">
    <property type="entry name" value="BPD_transp_1"/>
    <property type="match status" value="1"/>
</dbReference>
<dbReference type="SUPFAM" id="SSF161098">
    <property type="entry name" value="MetI-like"/>
    <property type="match status" value="2"/>
</dbReference>
<evidence type="ECO:0000256" key="5">
    <source>
        <dbReference type="RuleBase" id="RU363032"/>
    </source>
</evidence>
<feature type="transmembrane region" description="Helical" evidence="5">
    <location>
        <begin position="120"/>
        <end position="144"/>
    </location>
</feature>
<keyword evidence="8" id="KW-1185">Reference proteome</keyword>